<dbReference type="GO" id="GO:0006974">
    <property type="term" value="P:DNA damage response"/>
    <property type="evidence" value="ECO:0007669"/>
    <property type="project" value="UniProtKB-ARBA"/>
</dbReference>
<dbReference type="InterPro" id="IPR037314">
    <property type="entry name" value="MKT1_H3TH"/>
</dbReference>
<accession>A0A9P6KFB9</accession>
<dbReference type="AlphaFoldDB" id="A0A9P6KFB9"/>
<dbReference type="GO" id="GO:0006417">
    <property type="term" value="P:regulation of translation"/>
    <property type="evidence" value="ECO:0007669"/>
    <property type="project" value="UniProtKB-KW"/>
</dbReference>
<dbReference type="Pfam" id="PF00867">
    <property type="entry name" value="XPG_I"/>
    <property type="match status" value="1"/>
</dbReference>
<dbReference type="Gene3D" id="3.40.50.1010">
    <property type="entry name" value="5'-nuclease"/>
    <property type="match status" value="1"/>
</dbReference>
<dbReference type="PANTHER" id="PTHR11081">
    <property type="entry name" value="FLAP ENDONUCLEASE FAMILY MEMBER"/>
    <property type="match status" value="1"/>
</dbReference>
<feature type="domain" description="Post-transcriptional regulator MKT1 C-terminal" evidence="5">
    <location>
        <begin position="481"/>
        <end position="723"/>
    </location>
</feature>
<dbReference type="PRINTS" id="PR00853">
    <property type="entry name" value="XPGRADSUPER"/>
</dbReference>
<dbReference type="GO" id="GO:0003730">
    <property type="term" value="F:mRNA 3'-UTR binding"/>
    <property type="evidence" value="ECO:0007669"/>
    <property type="project" value="TreeGrafter"/>
</dbReference>
<evidence type="ECO:0008006" key="9">
    <source>
        <dbReference type="Google" id="ProtNLM"/>
    </source>
</evidence>
<evidence type="ECO:0000256" key="2">
    <source>
        <dbReference type="ARBA" id="ARBA00024023"/>
    </source>
</evidence>
<evidence type="ECO:0000256" key="1">
    <source>
        <dbReference type="ARBA" id="ARBA00022845"/>
    </source>
</evidence>
<dbReference type="GO" id="GO:0004518">
    <property type="term" value="F:nuclease activity"/>
    <property type="evidence" value="ECO:0007669"/>
    <property type="project" value="InterPro"/>
</dbReference>
<dbReference type="EMBL" id="JAABOA010000973">
    <property type="protein sequence ID" value="KAF9582657.1"/>
    <property type="molecule type" value="Genomic_DNA"/>
</dbReference>
<reference evidence="7" key="1">
    <citation type="journal article" date="2020" name="Fungal Divers.">
        <title>Resolving the Mortierellaceae phylogeny through synthesis of multi-gene phylogenetics and phylogenomics.</title>
        <authorList>
            <person name="Vandepol N."/>
            <person name="Liber J."/>
            <person name="Desiro A."/>
            <person name="Na H."/>
            <person name="Kennedy M."/>
            <person name="Barry K."/>
            <person name="Grigoriev I.V."/>
            <person name="Miller A.N."/>
            <person name="O'Donnell K."/>
            <person name="Stajich J.E."/>
            <person name="Bonito G."/>
        </authorList>
    </citation>
    <scope>NUCLEOTIDE SEQUENCE</scope>
    <source>
        <strain evidence="7">KOD1015</strain>
    </source>
</reference>
<evidence type="ECO:0000259" key="4">
    <source>
        <dbReference type="Pfam" id="PF00867"/>
    </source>
</evidence>
<dbReference type="SUPFAM" id="SSF88723">
    <property type="entry name" value="PIN domain-like"/>
    <property type="match status" value="1"/>
</dbReference>
<feature type="domain" description="Post-transcriptional regulator MKT1 N-terminal" evidence="6">
    <location>
        <begin position="305"/>
        <end position="393"/>
    </location>
</feature>
<comment type="caution">
    <text evidence="7">The sequence shown here is derived from an EMBL/GenBank/DDBJ whole genome shotgun (WGS) entry which is preliminary data.</text>
</comment>
<dbReference type="CDD" id="cd09902">
    <property type="entry name" value="H3TH_MKT1"/>
    <property type="match status" value="1"/>
</dbReference>
<dbReference type="Proteomes" id="UP000780801">
    <property type="component" value="Unassembled WGS sequence"/>
</dbReference>
<evidence type="ECO:0000259" key="3">
    <source>
        <dbReference type="Pfam" id="PF00752"/>
    </source>
</evidence>
<dbReference type="PANTHER" id="PTHR11081:SF32">
    <property type="entry name" value="POST-TRANSCRIPTIONAL REGULATOR MKT1"/>
    <property type="match status" value="1"/>
</dbReference>
<dbReference type="InterPro" id="IPR006085">
    <property type="entry name" value="XPG_DNA_repair_N"/>
</dbReference>
<sequence length="727" mass="81467">MPVRHLDHYTIQKCQTQPLSTLRDIRLGIDGNVWLRKIITSTSEQYLGAIGGTPSTLRAAIEKELENFKTASIHPLFVFSGLSLIRKEKPSVSDDLKIAKRNAAWDAYYAGKLETQTQFWSSLTSLHQPDLFHLVFRILREHNVDYLRAPYGTCAQLAYLEKNPKQIIHAIYAGSEALMFDVDRVITHIDFNKQTFSVIAKSLVLQDLQLSDEQFLDLCLLAGYDHCPPFPLFSTIGSYAIKSISDLLKQHRTGFNAIQAHANNNEQVFKPNYGDLFWKMRFAVRHLPVLSDDGHVKPMNAEQAPSDIHEFIGFCLPDELYYYLSRGMISEATLNTLVCGHGAEYSPLCNGETKEYRNLLNNDIMKMKAQTLALLTSQVHQYYQRKISIVFWYDGTSSTEHTLKIESAPVTVDAIMNWKSGKLSAATELKKAGIARPQFSFCLKLVADTADAASTVLAKGGEAPVPVSEIADVQARQLLKLMQLRSFVDASHVPTRYGKAILEGFKAHPSSPAEYQEALFVALELLRSELLSSRPYSHNYSKKTTIENEAAIKAIRLVSRVSCLLGARFKGVKPWAGPMNRDLLVFSSMSKLVTRNLRHLGEAVLVNMLLANECAKEDLDYTELATSLPFAHEPSTVLALLVKQYLESLETSEGGVENAEKAVQQTEEQCGATSLSTLADGVKEELQRAFSFWDVVYDAVRSLSGTISKELSLEFEESNSWLKTRRF</sequence>
<keyword evidence="1" id="KW-0810">Translation regulation</keyword>
<organism evidence="7 8">
    <name type="scientific">Lunasporangiospora selenospora</name>
    <dbReference type="NCBI Taxonomy" id="979761"/>
    <lineage>
        <taxon>Eukaryota</taxon>
        <taxon>Fungi</taxon>
        <taxon>Fungi incertae sedis</taxon>
        <taxon>Mucoromycota</taxon>
        <taxon>Mortierellomycotina</taxon>
        <taxon>Mortierellomycetes</taxon>
        <taxon>Mortierellales</taxon>
        <taxon>Mortierellaceae</taxon>
        <taxon>Lunasporangiospora</taxon>
    </lineage>
</organism>
<evidence type="ECO:0000259" key="5">
    <source>
        <dbReference type="Pfam" id="PF12246"/>
    </source>
</evidence>
<dbReference type="InterPro" id="IPR006084">
    <property type="entry name" value="XPG/Rad2"/>
</dbReference>
<proteinExistence type="inferred from homology"/>
<keyword evidence="8" id="KW-1185">Reference proteome</keyword>
<dbReference type="Pfam" id="PF12246">
    <property type="entry name" value="MKT1_C"/>
    <property type="match status" value="1"/>
</dbReference>
<comment type="similarity">
    <text evidence="2">Belongs to the XPG/RAD2 endonuclease family.</text>
</comment>
<dbReference type="OrthoDB" id="17262at2759"/>
<evidence type="ECO:0000313" key="7">
    <source>
        <dbReference type="EMBL" id="KAF9582657.1"/>
    </source>
</evidence>
<feature type="domain" description="XPG N-terminal" evidence="3">
    <location>
        <begin position="16"/>
        <end position="88"/>
    </location>
</feature>
<feature type="domain" description="XPG-I" evidence="4">
    <location>
        <begin position="143"/>
        <end position="225"/>
    </location>
</feature>
<dbReference type="CDD" id="cd09858">
    <property type="entry name" value="PIN_MKT1"/>
    <property type="match status" value="1"/>
</dbReference>
<name>A0A9P6KFB9_9FUNG</name>
<evidence type="ECO:0000313" key="8">
    <source>
        <dbReference type="Proteomes" id="UP000780801"/>
    </source>
</evidence>
<dbReference type="InterPro" id="IPR029060">
    <property type="entry name" value="PIN-like_dom_sf"/>
</dbReference>
<dbReference type="Pfam" id="PF12247">
    <property type="entry name" value="MKT1_N"/>
    <property type="match status" value="1"/>
</dbReference>
<evidence type="ECO:0000259" key="6">
    <source>
        <dbReference type="Pfam" id="PF12247"/>
    </source>
</evidence>
<dbReference type="InterPro" id="IPR022039">
    <property type="entry name" value="MKT1_C"/>
</dbReference>
<dbReference type="InterPro" id="IPR006086">
    <property type="entry name" value="XPG-I_dom"/>
</dbReference>
<protein>
    <recommendedName>
        <fullName evidence="9">XPG N-terminal domain-containing protein</fullName>
    </recommendedName>
</protein>
<gene>
    <name evidence="7" type="ORF">BGW38_010924</name>
</gene>
<dbReference type="InterPro" id="IPR022040">
    <property type="entry name" value="MKT1_N"/>
</dbReference>
<dbReference type="Pfam" id="PF00752">
    <property type="entry name" value="XPG_N"/>
    <property type="match status" value="1"/>
</dbReference>